<accession>A0A146FY46</accession>
<reference evidence="3" key="2">
    <citation type="submission" date="2016-02" db="EMBL/GenBank/DDBJ databases">
        <title>Genome sequencing of Aspergillus luchuensis NBRC 4314.</title>
        <authorList>
            <person name="Yamada O."/>
        </authorList>
    </citation>
    <scope>NUCLEOTIDE SEQUENCE [LARGE SCALE GENOMIC DNA]</scope>
    <source>
        <strain evidence="3">RIB 2604</strain>
    </source>
</reference>
<organism evidence="2 3">
    <name type="scientific">Aspergillus kawachii</name>
    <name type="common">White koji mold</name>
    <name type="synonym">Aspergillus awamori var. kawachi</name>
    <dbReference type="NCBI Taxonomy" id="1069201"/>
    <lineage>
        <taxon>Eukaryota</taxon>
        <taxon>Fungi</taxon>
        <taxon>Dikarya</taxon>
        <taxon>Ascomycota</taxon>
        <taxon>Pezizomycotina</taxon>
        <taxon>Eurotiomycetes</taxon>
        <taxon>Eurotiomycetidae</taxon>
        <taxon>Eurotiales</taxon>
        <taxon>Aspergillaceae</taxon>
        <taxon>Aspergillus</taxon>
        <taxon>Aspergillus subgen. Circumdati</taxon>
    </lineage>
</organism>
<dbReference type="Proteomes" id="UP000075230">
    <property type="component" value="Unassembled WGS sequence"/>
</dbReference>
<proteinExistence type="predicted"/>
<feature type="compositionally biased region" description="Basic and acidic residues" evidence="1">
    <location>
        <begin position="63"/>
        <end position="74"/>
    </location>
</feature>
<name>A0A146FY46_ASPKA</name>
<evidence type="ECO:0000256" key="1">
    <source>
        <dbReference type="SAM" id="MobiDB-lite"/>
    </source>
</evidence>
<protein>
    <submittedName>
        <fullName evidence="2">MFS transporter</fullName>
    </submittedName>
</protein>
<reference evidence="2 3" key="1">
    <citation type="journal article" date="2016" name="DNA Res.">
        <title>Genome sequence of Aspergillus luchuensis NBRC 4314.</title>
        <authorList>
            <person name="Yamada O."/>
            <person name="Machida M."/>
            <person name="Hosoyama A."/>
            <person name="Goto M."/>
            <person name="Takahashi T."/>
            <person name="Futagami T."/>
            <person name="Yamagata Y."/>
            <person name="Takeuchi M."/>
            <person name="Kobayashi T."/>
            <person name="Koike H."/>
            <person name="Abe K."/>
            <person name="Asai K."/>
            <person name="Arita M."/>
            <person name="Fujita N."/>
            <person name="Fukuda K."/>
            <person name="Higa K."/>
            <person name="Horikawa H."/>
            <person name="Ishikawa T."/>
            <person name="Jinno K."/>
            <person name="Kato Y."/>
            <person name="Kirimura K."/>
            <person name="Mizutani O."/>
            <person name="Nakasone K."/>
            <person name="Sano M."/>
            <person name="Shiraishi Y."/>
            <person name="Tsukahara M."/>
            <person name="Gomi K."/>
        </authorList>
    </citation>
    <scope>NUCLEOTIDE SEQUENCE [LARGE SCALE GENOMIC DNA]</scope>
    <source>
        <strain evidence="2 3">RIB 2604</strain>
    </source>
</reference>
<evidence type="ECO:0000313" key="3">
    <source>
        <dbReference type="Proteomes" id="UP000075230"/>
    </source>
</evidence>
<sequence>MPAIGGVVSAHQNSETRGECFKIVSRASLIGCAGLALWPFLGSTQGGKPSEAPWLETWQMAPKKNEAPKKSLPK</sequence>
<dbReference type="AlphaFoldDB" id="A0A146FY46"/>
<gene>
    <name evidence="2" type="ORF">RIB2604_03501440</name>
</gene>
<evidence type="ECO:0000313" key="2">
    <source>
        <dbReference type="EMBL" id="GAT30584.1"/>
    </source>
</evidence>
<feature type="region of interest" description="Disordered" evidence="1">
    <location>
        <begin position="46"/>
        <end position="74"/>
    </location>
</feature>
<dbReference type="EMBL" id="BCWF01000034">
    <property type="protein sequence ID" value="GAT30584.1"/>
    <property type="molecule type" value="Genomic_DNA"/>
</dbReference>
<comment type="caution">
    <text evidence="2">The sequence shown here is derived from an EMBL/GenBank/DDBJ whole genome shotgun (WGS) entry which is preliminary data.</text>
</comment>